<feature type="domain" description="ABC transporter" evidence="3">
    <location>
        <begin position="2"/>
        <end position="98"/>
    </location>
</feature>
<dbReference type="InterPro" id="IPR007111">
    <property type="entry name" value="NACHT_NTPase"/>
</dbReference>
<evidence type="ECO:0000313" key="6">
    <source>
        <dbReference type="Proteomes" id="UP000467700"/>
    </source>
</evidence>
<keyword evidence="1" id="KW-0547">Nucleotide-binding</keyword>
<dbReference type="Pfam" id="PF00005">
    <property type="entry name" value="ABC_tran"/>
    <property type="match status" value="1"/>
</dbReference>
<evidence type="ECO:0000259" key="4">
    <source>
        <dbReference type="Pfam" id="PF05729"/>
    </source>
</evidence>
<keyword evidence="6" id="KW-1185">Reference proteome</keyword>
<dbReference type="InterPro" id="IPR027417">
    <property type="entry name" value="P-loop_NTPase"/>
</dbReference>
<organism evidence="5 6">
    <name type="scientific">Cyclocybe aegerita</name>
    <name type="common">Black poplar mushroom</name>
    <name type="synonym">Agrocybe aegerita</name>
    <dbReference type="NCBI Taxonomy" id="1973307"/>
    <lineage>
        <taxon>Eukaryota</taxon>
        <taxon>Fungi</taxon>
        <taxon>Dikarya</taxon>
        <taxon>Basidiomycota</taxon>
        <taxon>Agaricomycotina</taxon>
        <taxon>Agaricomycetes</taxon>
        <taxon>Agaricomycetidae</taxon>
        <taxon>Agaricales</taxon>
        <taxon>Agaricineae</taxon>
        <taxon>Bolbitiaceae</taxon>
        <taxon>Cyclocybe</taxon>
    </lineage>
</organism>
<reference evidence="5 6" key="1">
    <citation type="submission" date="2020-01" db="EMBL/GenBank/DDBJ databases">
        <authorList>
            <person name="Gupta K D."/>
        </authorList>
    </citation>
    <scope>NUCLEOTIDE SEQUENCE [LARGE SCALE GENOMIC DNA]</scope>
</reference>
<proteinExistence type="predicted"/>
<name>A0A8S0W0L2_CYCAE</name>
<evidence type="ECO:0000259" key="3">
    <source>
        <dbReference type="Pfam" id="PF00005"/>
    </source>
</evidence>
<dbReference type="GO" id="GO:0016020">
    <property type="term" value="C:membrane"/>
    <property type="evidence" value="ECO:0007669"/>
    <property type="project" value="TreeGrafter"/>
</dbReference>
<evidence type="ECO:0000313" key="5">
    <source>
        <dbReference type="EMBL" id="CAA7270434.1"/>
    </source>
</evidence>
<dbReference type="GO" id="GO:0005524">
    <property type="term" value="F:ATP binding"/>
    <property type="evidence" value="ECO:0007669"/>
    <property type="project" value="UniProtKB-KW"/>
</dbReference>
<dbReference type="GO" id="GO:0016887">
    <property type="term" value="F:ATP hydrolysis activity"/>
    <property type="evidence" value="ECO:0007669"/>
    <property type="project" value="InterPro"/>
</dbReference>
<dbReference type="AlphaFoldDB" id="A0A8S0W0L2"/>
<keyword evidence="2" id="KW-0067">ATP-binding</keyword>
<dbReference type="SUPFAM" id="SSF52540">
    <property type="entry name" value="P-loop containing nucleoside triphosphate hydrolases"/>
    <property type="match status" value="1"/>
</dbReference>
<evidence type="ECO:0000256" key="2">
    <source>
        <dbReference type="ARBA" id="ARBA00022840"/>
    </source>
</evidence>
<dbReference type="Gene3D" id="3.40.50.300">
    <property type="entry name" value="P-loop containing nucleotide triphosphate hydrolases"/>
    <property type="match status" value="2"/>
</dbReference>
<sequence>MRSRLALVPQDSTLFLRTLRENLNPQGLHTDAELISILQRAWLLPRDGPSDNTMDAEFSLDSTVGDEGANFSAGEKQLLALCRALVKNSKIIVLDEAMSSIITFAAYHADVRLGGLDGLEEVERVSIPNLLPGLLRSSIQTPSLTKLNPVPWPWKWARDIMLGFNQNVNPIDLIRLTAIEHLVGLKHVEMKEQSEKASIILRIAGGGGPSCPLPIAAQSLLLPNTLTLSELCPLLNLHHRTKQRRSRRFRPCPLEDMLDNSQNVLVTGGTFTHVEQHGMSGFVQLHAAIADGAMHDSGERFDPPKCYPGTREVVLKQLLDWVITHDGEAFMHRVQGTAGGGKSAILQEIAELCAKQKRLIASFFFSWTAVLRNNEKRAIENDPAVLTKSLDSQLLSLVIAPLDQAYCAAGEERLHWPRLILLDGLDECGEGPVLHRLLSSLVTRVAECKFPLLLLVSSRPEIHLVTTFNQTIFKGKVSVTVLDENYKPDEDIRRFLEGTFQGIKENHPLRSYLPSNWPSAAAMDHLIWKSSGHFIYAATVARYVSPPDCHPAQCLDVVLRIQTPTGHESPFAELDALYFHILSSLPDDEISLHILALVVFPHIYDPYRTTQYFDLHLRLRGGFPNKSFTS</sequence>
<dbReference type="Pfam" id="PF05729">
    <property type="entry name" value="NACHT"/>
    <property type="match status" value="1"/>
</dbReference>
<dbReference type="OrthoDB" id="4760524at2759"/>
<dbReference type="GO" id="GO:0042626">
    <property type="term" value="F:ATPase-coupled transmembrane transporter activity"/>
    <property type="evidence" value="ECO:0007669"/>
    <property type="project" value="TreeGrafter"/>
</dbReference>
<feature type="domain" description="NACHT" evidence="4">
    <location>
        <begin position="334"/>
        <end position="469"/>
    </location>
</feature>
<dbReference type="InterPro" id="IPR003439">
    <property type="entry name" value="ABC_transporter-like_ATP-bd"/>
</dbReference>
<evidence type="ECO:0000256" key="1">
    <source>
        <dbReference type="ARBA" id="ARBA00022741"/>
    </source>
</evidence>
<dbReference type="Proteomes" id="UP000467700">
    <property type="component" value="Unassembled WGS sequence"/>
</dbReference>
<comment type="caution">
    <text evidence="5">The sequence shown here is derived from an EMBL/GenBank/DDBJ whole genome shotgun (WGS) entry which is preliminary data.</text>
</comment>
<accession>A0A8S0W0L2</accession>
<dbReference type="PANTHER" id="PTHR24223">
    <property type="entry name" value="ATP-BINDING CASSETTE SUB-FAMILY C"/>
    <property type="match status" value="1"/>
</dbReference>
<dbReference type="InterPro" id="IPR050173">
    <property type="entry name" value="ABC_transporter_C-like"/>
</dbReference>
<gene>
    <name evidence="5" type="ORF">AAE3_LOCUS12648</name>
</gene>
<dbReference type="EMBL" id="CACVBS010000090">
    <property type="protein sequence ID" value="CAA7270434.1"/>
    <property type="molecule type" value="Genomic_DNA"/>
</dbReference>
<evidence type="ECO:0008006" key="7">
    <source>
        <dbReference type="Google" id="ProtNLM"/>
    </source>
</evidence>
<protein>
    <recommendedName>
        <fullName evidence="7">NACHT domain-containing protein</fullName>
    </recommendedName>
</protein>